<name>A0A6S7GTQ1_PARCT</name>
<dbReference type="PANTHER" id="PTHR33327:SF3">
    <property type="entry name" value="RNA-DIRECTED DNA POLYMERASE"/>
    <property type="match status" value="1"/>
</dbReference>
<organism evidence="2 3">
    <name type="scientific">Paramuricea clavata</name>
    <name type="common">Red gorgonian</name>
    <name type="synonym">Violescent sea-whip</name>
    <dbReference type="NCBI Taxonomy" id="317549"/>
    <lineage>
        <taxon>Eukaryota</taxon>
        <taxon>Metazoa</taxon>
        <taxon>Cnidaria</taxon>
        <taxon>Anthozoa</taxon>
        <taxon>Octocorallia</taxon>
        <taxon>Malacalcyonacea</taxon>
        <taxon>Plexauridae</taxon>
        <taxon>Paramuricea</taxon>
    </lineage>
</organism>
<dbReference type="Pfam" id="PF07690">
    <property type="entry name" value="MFS_1"/>
    <property type="match status" value="1"/>
</dbReference>
<evidence type="ECO:0000313" key="2">
    <source>
        <dbReference type="EMBL" id="CAB3993459.1"/>
    </source>
</evidence>
<dbReference type="EMBL" id="CACRXK020002264">
    <property type="protein sequence ID" value="CAB3993459.1"/>
    <property type="molecule type" value="Genomic_DNA"/>
</dbReference>
<protein>
    <submittedName>
        <fullName evidence="2">Transposon Ty3-G gap-Pol poly</fullName>
    </submittedName>
</protein>
<dbReference type="OrthoDB" id="5970406at2759"/>
<dbReference type="SUPFAM" id="SSF103473">
    <property type="entry name" value="MFS general substrate transporter"/>
    <property type="match status" value="1"/>
</dbReference>
<gene>
    <name evidence="2" type="ORF">PACLA_8A043238</name>
</gene>
<dbReference type="Gene3D" id="1.20.1250.20">
    <property type="entry name" value="MFS general substrate transporter like domains"/>
    <property type="match status" value="1"/>
</dbReference>
<evidence type="ECO:0000313" key="3">
    <source>
        <dbReference type="Proteomes" id="UP001152795"/>
    </source>
</evidence>
<dbReference type="Proteomes" id="UP001152795">
    <property type="component" value="Unassembled WGS sequence"/>
</dbReference>
<comment type="caution">
    <text evidence="2">The sequence shown here is derived from an EMBL/GenBank/DDBJ whole genome shotgun (WGS) entry which is preliminary data.</text>
</comment>
<dbReference type="PANTHER" id="PTHR33327">
    <property type="entry name" value="ENDONUCLEASE"/>
    <property type="match status" value="1"/>
</dbReference>
<evidence type="ECO:0000259" key="1">
    <source>
        <dbReference type="Pfam" id="PF23055"/>
    </source>
</evidence>
<dbReference type="InterPro" id="IPR036259">
    <property type="entry name" value="MFS_trans_sf"/>
</dbReference>
<dbReference type="GO" id="GO:0022857">
    <property type="term" value="F:transmembrane transporter activity"/>
    <property type="evidence" value="ECO:0007669"/>
    <property type="project" value="InterPro"/>
</dbReference>
<proteinExistence type="predicted"/>
<dbReference type="Pfam" id="PF23055">
    <property type="entry name" value="DUF7041"/>
    <property type="match status" value="1"/>
</dbReference>
<reference evidence="2" key="1">
    <citation type="submission" date="2020-04" db="EMBL/GenBank/DDBJ databases">
        <authorList>
            <person name="Alioto T."/>
            <person name="Alioto T."/>
            <person name="Gomez Garrido J."/>
        </authorList>
    </citation>
    <scope>NUCLEOTIDE SEQUENCE</scope>
    <source>
        <strain evidence="2">A484AB</strain>
    </source>
</reference>
<accession>A0A6S7GTQ1</accession>
<dbReference type="InterPro" id="IPR055469">
    <property type="entry name" value="DUF7041"/>
</dbReference>
<feature type="domain" description="DUF7041" evidence="1">
    <location>
        <begin position="234"/>
        <end position="281"/>
    </location>
</feature>
<dbReference type="AlphaFoldDB" id="A0A6S7GTQ1"/>
<keyword evidence="3" id="KW-1185">Reference proteome</keyword>
<sequence length="496" mass="55427">MALTIDEVLIKIGIFRQYQWYLLSIIGYVALSLGSFPVMIVTFITAEPEWKCVDGYMNNTVCRFNKSITLTSDDYKARCKMPREAWTFVDDFTSTVTEYDLICDDSILLSIAQSCFWVGMLVALLVGGLISDNFGRKIVLYCGCVLTILATWIMIFPKAFVVFIVCRIFIGVALSSTQSFADENICESSAYKHGVDFSRQSAMDSQQSHASSSTVSTSDVQPTASPVTSISIKLPRYWPSDPELWFSQVEAQFTTRGITAERTKYAYVVGSLQPEVAQEQKRLNQLLHAEELGDRKPTQLYRRMQQLLGDIQLEPSIMKQLFLQRLPSNAQLILASTADEMDTASLAKMADKIVEVAPVHSTLSTVVPQSAPSPTAQSTEMRELRDLVAQLTTTINNFSLHTSPQDAHTERRRSRSPTRRSSSPFHNRELTTTEPSPRSIFCWYHTKFGASAKKYPGFSPSQTSTTPSSALIFFAISTFSLTYAHAALLTQLPTFV</sequence>
<dbReference type="InterPro" id="IPR011701">
    <property type="entry name" value="MFS"/>
</dbReference>